<evidence type="ECO:0000313" key="5">
    <source>
        <dbReference type="EMBL" id="GAA5187358.1"/>
    </source>
</evidence>
<keyword evidence="3" id="KW-0274">FAD</keyword>
<dbReference type="InterPro" id="IPR036188">
    <property type="entry name" value="FAD/NAD-bd_sf"/>
</dbReference>
<dbReference type="InterPro" id="IPR050641">
    <property type="entry name" value="RIFMO-like"/>
</dbReference>
<dbReference type="EMBL" id="BAABJQ010000009">
    <property type="protein sequence ID" value="GAA5187358.1"/>
    <property type="molecule type" value="Genomic_DNA"/>
</dbReference>
<keyword evidence="5" id="KW-0560">Oxidoreductase</keyword>
<dbReference type="PANTHER" id="PTHR43004:SF19">
    <property type="entry name" value="BINDING MONOOXYGENASE, PUTATIVE (JCVI)-RELATED"/>
    <property type="match status" value="1"/>
</dbReference>
<dbReference type="SUPFAM" id="SSF51905">
    <property type="entry name" value="FAD/NAD(P)-binding domain"/>
    <property type="match status" value="1"/>
</dbReference>
<comment type="cofactor">
    <cofactor evidence="1">
        <name>FAD</name>
        <dbReference type="ChEBI" id="CHEBI:57692"/>
    </cofactor>
</comment>
<gene>
    <name evidence="5" type="ORF">GCM10023322_35530</name>
</gene>
<dbReference type="Pfam" id="PF21274">
    <property type="entry name" value="Rng_hyd_C"/>
    <property type="match status" value="1"/>
</dbReference>
<dbReference type="PRINTS" id="PR00420">
    <property type="entry name" value="RNGMNOXGNASE"/>
</dbReference>
<dbReference type="Proteomes" id="UP001501570">
    <property type="component" value="Unassembled WGS sequence"/>
</dbReference>
<dbReference type="InterPro" id="IPR002938">
    <property type="entry name" value="FAD-bd"/>
</dbReference>
<keyword evidence="6" id="KW-1185">Reference proteome</keyword>
<proteinExistence type="predicted"/>
<evidence type="ECO:0000256" key="3">
    <source>
        <dbReference type="ARBA" id="ARBA00022827"/>
    </source>
</evidence>
<dbReference type="Gene3D" id="3.30.70.2450">
    <property type="match status" value="1"/>
</dbReference>
<feature type="domain" description="FAD-binding" evidence="4">
    <location>
        <begin position="3"/>
        <end position="343"/>
    </location>
</feature>
<dbReference type="Gene3D" id="3.40.30.120">
    <property type="match status" value="1"/>
</dbReference>
<organism evidence="5 6">
    <name type="scientific">Rugosimonospora acidiphila</name>
    <dbReference type="NCBI Taxonomy" id="556531"/>
    <lineage>
        <taxon>Bacteria</taxon>
        <taxon>Bacillati</taxon>
        <taxon>Actinomycetota</taxon>
        <taxon>Actinomycetes</taxon>
        <taxon>Micromonosporales</taxon>
        <taxon>Micromonosporaceae</taxon>
        <taxon>Rugosimonospora</taxon>
    </lineage>
</organism>
<accession>A0ABP9RUA9</accession>
<name>A0ABP9RUA9_9ACTN</name>
<evidence type="ECO:0000256" key="2">
    <source>
        <dbReference type="ARBA" id="ARBA00022630"/>
    </source>
</evidence>
<evidence type="ECO:0000256" key="1">
    <source>
        <dbReference type="ARBA" id="ARBA00001974"/>
    </source>
</evidence>
<reference evidence="6" key="1">
    <citation type="journal article" date="2019" name="Int. J. Syst. Evol. Microbiol.">
        <title>The Global Catalogue of Microorganisms (GCM) 10K type strain sequencing project: providing services to taxonomists for standard genome sequencing and annotation.</title>
        <authorList>
            <consortium name="The Broad Institute Genomics Platform"/>
            <consortium name="The Broad Institute Genome Sequencing Center for Infectious Disease"/>
            <person name="Wu L."/>
            <person name="Ma J."/>
        </authorList>
    </citation>
    <scope>NUCLEOTIDE SEQUENCE [LARGE SCALE GENOMIC DNA]</scope>
    <source>
        <strain evidence="6">JCM 18304</strain>
    </source>
</reference>
<dbReference type="PANTHER" id="PTHR43004">
    <property type="entry name" value="TRK SYSTEM POTASSIUM UPTAKE PROTEIN"/>
    <property type="match status" value="1"/>
</dbReference>
<evidence type="ECO:0000313" key="6">
    <source>
        <dbReference type="Proteomes" id="UP001501570"/>
    </source>
</evidence>
<keyword evidence="2" id="KW-0285">Flavoprotein</keyword>
<evidence type="ECO:0000259" key="4">
    <source>
        <dbReference type="Pfam" id="PF01494"/>
    </source>
</evidence>
<comment type="caution">
    <text evidence="5">The sequence shown here is derived from an EMBL/GenBank/DDBJ whole genome shotgun (WGS) entry which is preliminary data.</text>
</comment>
<dbReference type="Pfam" id="PF01494">
    <property type="entry name" value="FAD_binding_3"/>
    <property type="match status" value="1"/>
</dbReference>
<dbReference type="Gene3D" id="3.50.50.60">
    <property type="entry name" value="FAD/NAD(P)-binding domain"/>
    <property type="match status" value="1"/>
</dbReference>
<sequence length="497" mass="52756">MDAEVIVVGAGPVGLMLAVELGLRGVRVLVIESLAEPSPHSRAFGLHARSTETMELRGLLPRLTAQAARTPMVGGVSPAFRAGIPLAHFAGIRTVRLDTLEASRPGMFAIAQTGVEAVLGARATELGAVIRRGVTVTGLTQDDDGIMVSTMDGDFCTAEYLVGCDGGRSTVRGLAGFGFPGSDPTITGRLAEVAVPDVMTDPGMGWHRCRSGILQVLPGRVLAVEFDGPPADRDDPVTVPELSASLSRIVGRPIEVAAQPRWMTRFTDNTRLADDYRRGRVLLAGDAAHVHSPFGGQGLNLGLQDAVNLGWKLAATVAGWAPEGLLDSYPAERRPVAARVLHNTRAQVALMNPDSRATPLYELFGELMELGDVNRYLAELISAVGVRYDLPGAGHPLVGRFVPDLTLRPGAGAAVRVRELFAAGRPVLLDLADDAQVRETAAGWADRVDVVTARPVEGATEPLLVRPDGYVAWAGVGDLGEALGRWFGRPAHRRHPR</sequence>
<dbReference type="GO" id="GO:0004497">
    <property type="term" value="F:monooxygenase activity"/>
    <property type="evidence" value="ECO:0007669"/>
    <property type="project" value="UniProtKB-KW"/>
</dbReference>
<protein>
    <submittedName>
        <fullName evidence="5">FAD-dependent monooxygenase</fullName>
    </submittedName>
</protein>
<keyword evidence="5" id="KW-0503">Monooxygenase</keyword>